<keyword evidence="1" id="KW-0547">Nucleotide-binding</keyword>
<dbReference type="AlphaFoldDB" id="A0A975G594"/>
<dbReference type="Proteomes" id="UP000676409">
    <property type="component" value="Chromosome"/>
</dbReference>
<evidence type="ECO:0000313" key="5">
    <source>
        <dbReference type="Proteomes" id="UP000676409"/>
    </source>
</evidence>
<dbReference type="Gene3D" id="3.40.50.300">
    <property type="entry name" value="P-loop containing nucleotide triphosphate hydrolases"/>
    <property type="match status" value="1"/>
</dbReference>
<proteinExistence type="predicted"/>
<sequence>MTAPEPQQEAFAPQVETVMADPVMADPVMAEAAEAAPAPAMAASEPAFDPHAFGHAHHGELSVPRIGIHIYCERPDTLETAEQSSKDRRMTRASTQVRSGGLAAAVQAYQNQPTPPLVIVECMEPGPALVAKLDQLAEVCDTGTKVVVIGQHNDITLYRELMRRGVSEYLVAPLQTLQLISAITTLYADPSAPFVGRQIAFVGARGGVGSSTVAHNLAHALSEHMQSSTAIVDFDLPFGTAGLDFNQDPLQGVVDALSQPERLDPVLLDRMMVRCSERLSLFAAPATLDHDYEISADAFEEVATKVRTAAPFIVLDLPHLWSNWMRRVLLAADEVVITATPDLASLRNAKNILDLLRQARPNDTPPKLVVNQVGVPGRPEIPIKDFASALGIENPVIVPFDAKLFGQAANNGQMVGEVGPKSKPAESFQVLAQMIARREAPPAPKKSALASLFKLK</sequence>
<dbReference type="Pfam" id="PF13614">
    <property type="entry name" value="AAA_31"/>
    <property type="match status" value="1"/>
</dbReference>
<gene>
    <name evidence="4" type="ORF">KCG34_16900</name>
</gene>
<dbReference type="KEGG" id="caul:KCG34_16900"/>
<dbReference type="CDD" id="cd03111">
    <property type="entry name" value="CpaE-like"/>
    <property type="match status" value="1"/>
</dbReference>
<organism evidence="4 5">
    <name type="scientific">Phenylobacterium montanum</name>
    <dbReference type="NCBI Taxonomy" id="2823693"/>
    <lineage>
        <taxon>Bacteria</taxon>
        <taxon>Pseudomonadati</taxon>
        <taxon>Pseudomonadota</taxon>
        <taxon>Alphaproteobacteria</taxon>
        <taxon>Caulobacterales</taxon>
        <taxon>Caulobacteraceae</taxon>
        <taxon>Phenylobacterium</taxon>
    </lineage>
</organism>
<name>A0A975G594_9CAUL</name>
<dbReference type="SUPFAM" id="SSF52540">
    <property type="entry name" value="P-loop containing nucleoside triphosphate hydrolases"/>
    <property type="match status" value="1"/>
</dbReference>
<dbReference type="SUPFAM" id="SSF52172">
    <property type="entry name" value="CheY-like"/>
    <property type="match status" value="1"/>
</dbReference>
<keyword evidence="5" id="KW-1185">Reference proteome</keyword>
<accession>A0A975G594</accession>
<dbReference type="GO" id="GO:0009898">
    <property type="term" value="C:cytoplasmic side of plasma membrane"/>
    <property type="evidence" value="ECO:0007669"/>
    <property type="project" value="TreeGrafter"/>
</dbReference>
<evidence type="ECO:0000313" key="4">
    <source>
        <dbReference type="EMBL" id="QUD90819.1"/>
    </source>
</evidence>
<dbReference type="Gene3D" id="3.40.50.2300">
    <property type="match status" value="1"/>
</dbReference>
<keyword evidence="2" id="KW-0067">ATP-binding</keyword>
<reference evidence="4" key="1">
    <citation type="submission" date="2021-04" db="EMBL/GenBank/DDBJ databases">
        <title>The complete genome sequence of Caulobacter sp. S6.</title>
        <authorList>
            <person name="Tang Y."/>
            <person name="Ouyang W."/>
            <person name="Liu Q."/>
            <person name="Huang B."/>
            <person name="Guo Z."/>
            <person name="Lei P."/>
        </authorList>
    </citation>
    <scope>NUCLEOTIDE SEQUENCE</scope>
    <source>
        <strain evidence="4">S6</strain>
    </source>
</reference>
<dbReference type="GO" id="GO:0051782">
    <property type="term" value="P:negative regulation of cell division"/>
    <property type="evidence" value="ECO:0007669"/>
    <property type="project" value="TreeGrafter"/>
</dbReference>
<dbReference type="InterPro" id="IPR050625">
    <property type="entry name" value="ParA/MinD_ATPase"/>
</dbReference>
<dbReference type="GO" id="GO:0016887">
    <property type="term" value="F:ATP hydrolysis activity"/>
    <property type="evidence" value="ECO:0007669"/>
    <property type="project" value="TreeGrafter"/>
</dbReference>
<evidence type="ECO:0000256" key="2">
    <source>
        <dbReference type="ARBA" id="ARBA00022840"/>
    </source>
</evidence>
<dbReference type="PANTHER" id="PTHR43384">
    <property type="entry name" value="SEPTUM SITE-DETERMINING PROTEIN MIND HOMOLOG, CHLOROPLASTIC-RELATED"/>
    <property type="match status" value="1"/>
</dbReference>
<dbReference type="PANTHER" id="PTHR43384:SF6">
    <property type="entry name" value="SEPTUM SITE-DETERMINING PROTEIN MIND HOMOLOG, CHLOROPLASTIC"/>
    <property type="match status" value="1"/>
</dbReference>
<dbReference type="InterPro" id="IPR011006">
    <property type="entry name" value="CheY-like_superfamily"/>
</dbReference>
<evidence type="ECO:0000259" key="3">
    <source>
        <dbReference type="Pfam" id="PF13614"/>
    </source>
</evidence>
<dbReference type="InterPro" id="IPR025669">
    <property type="entry name" value="AAA_dom"/>
</dbReference>
<dbReference type="GO" id="GO:0005829">
    <property type="term" value="C:cytosol"/>
    <property type="evidence" value="ECO:0007669"/>
    <property type="project" value="TreeGrafter"/>
</dbReference>
<dbReference type="InterPro" id="IPR027417">
    <property type="entry name" value="P-loop_NTPase"/>
</dbReference>
<feature type="domain" description="AAA" evidence="3">
    <location>
        <begin position="197"/>
        <end position="359"/>
    </location>
</feature>
<dbReference type="EMBL" id="CP073078">
    <property type="protein sequence ID" value="QUD90819.1"/>
    <property type="molecule type" value="Genomic_DNA"/>
</dbReference>
<dbReference type="GO" id="GO:0005524">
    <property type="term" value="F:ATP binding"/>
    <property type="evidence" value="ECO:0007669"/>
    <property type="project" value="UniProtKB-KW"/>
</dbReference>
<evidence type="ECO:0000256" key="1">
    <source>
        <dbReference type="ARBA" id="ARBA00022741"/>
    </source>
</evidence>
<protein>
    <submittedName>
        <fullName evidence="4">CpaE family protein</fullName>
    </submittedName>
</protein>